<dbReference type="Proteomes" id="UP001356427">
    <property type="component" value="Unassembled WGS sequence"/>
</dbReference>
<accession>A0AAN8LYM8</accession>
<feature type="region of interest" description="Disordered" evidence="2">
    <location>
        <begin position="1038"/>
        <end position="1133"/>
    </location>
</feature>
<keyword evidence="4" id="KW-1185">Reference proteome</keyword>
<feature type="compositionally biased region" description="Gly residues" evidence="2">
    <location>
        <begin position="1041"/>
        <end position="1053"/>
    </location>
</feature>
<gene>
    <name evidence="3" type="ORF">J4Q44_G00110530</name>
</gene>
<evidence type="ECO:0000256" key="1">
    <source>
        <dbReference type="SAM" id="Coils"/>
    </source>
</evidence>
<feature type="compositionally biased region" description="Basic and acidic residues" evidence="2">
    <location>
        <begin position="1117"/>
        <end position="1126"/>
    </location>
</feature>
<sequence length="1133" mass="127597">MYAGNHDYVLPGLHSRQLAGSHNQGSWKTGVGTELLNRAKGQEEEGFNIKSQWIQSVQMDLAQIRGGEGSGLSPMEGGDDWGGELGGLGVKPSRHSLIPLGDSCPLALADLNMWDSRSHFKSQSAAWSVACMTGGFLSKISTSTSGNGRDGGFNRQSDPGMGKRRWQSMSRLAPECTPRSLAPVSPGAELRAALEESGFRRTELVQRLREAHGRLDSQTDLLKNRDTQLLHSSSSAQLLEMKHKHLADAVSALEQEKEAAELSRFEESRRRGELQDKVLQLEMDMLKMRSSLERGSVIKPAAPRTNNNPLSRTLPVTQEDFYREGKQKAERELSRMREALGEAEERAEALETERDQALQQLHTSKEAQRTLLSQTEDVNQKLGRSLQDRLSELQDQLSEARSKLGQAALERDLLTTKVLRLEDSVEDLKFKLTGAMSDKDRLLQEKSDLHQHAQGLVLQLERAQRGREGYTDQVCELSDQLAEAKAHTNRQGQETVQMKQELLTVTEMNERMTSELEMVRQRLESSLAQLHELGAERVIHTNQIAALETERSQLIGEKEELMSAIGRDGRQEEEVTELRERCDQLSESQDALESENQRLHDRCLTLEAELLEKEEGLRHQGEEHQRLEAESAQNMEQLRGVAAHWSEKWQDVAMALQSTQAELDELREKNPGDTLQEVTGLKVEVERLQTEGQRDKEEIQTLHLHWASTEAELSRVRKDAGSLLKVELDACKQQVELERSRSQALHKRLKGGEAVQTSDKGTETDIPPQTQAAQVTLEEVDGELGQVRAKLQKVSLEEVDGGQVRAKLQKVSLEEVDGGQVRVELQKVSLEEVDGELGQVRAKLQKVSLEEVDGGQVRVELQKVSLEEVDGGQVSQQNNEVQKLELKVAEREQQLRETEHALRSLERLRDAERTEAQIKVSTLELKLVKLKEQAGGGLCSGGQEKAQHTDSLRDKLEESRSRANQLQQERDQAVQRLQTLRQLHQAKQQKAAAGSKKEEEKQEEKLVDNIVDQDKQRRLVTEQLKSLFKEREQLGQVYGRSAGGDQSGRGGGRSLQDWVPKSKVIKNSLDPLHSQRKREKEVMREQQQGAGLGPVSEEQEEEEDPEREELEREVEEEVTRLREVLHCKTHTPS</sequence>
<feature type="region of interest" description="Disordered" evidence="2">
    <location>
        <begin position="141"/>
        <end position="185"/>
    </location>
</feature>
<protein>
    <submittedName>
        <fullName evidence="3">Uncharacterized protein</fullName>
    </submittedName>
</protein>
<feature type="region of interest" description="Disordered" evidence="2">
    <location>
        <begin position="937"/>
        <end position="1010"/>
    </location>
</feature>
<proteinExistence type="predicted"/>
<feature type="coiled-coil region" evidence="1">
    <location>
        <begin position="236"/>
        <end position="263"/>
    </location>
</feature>
<feature type="region of interest" description="Disordered" evidence="2">
    <location>
        <begin position="747"/>
        <end position="766"/>
    </location>
</feature>
<feature type="compositionally biased region" description="Low complexity" evidence="2">
    <location>
        <begin position="985"/>
        <end position="994"/>
    </location>
</feature>
<feature type="coiled-coil region" evidence="1">
    <location>
        <begin position="509"/>
        <end position="609"/>
    </location>
</feature>
<evidence type="ECO:0000313" key="3">
    <source>
        <dbReference type="EMBL" id="KAK6317762.1"/>
    </source>
</evidence>
<evidence type="ECO:0000256" key="2">
    <source>
        <dbReference type="SAM" id="MobiDB-lite"/>
    </source>
</evidence>
<comment type="caution">
    <text evidence="3">The sequence shown here is derived from an EMBL/GenBank/DDBJ whole genome shotgun (WGS) entry which is preliminary data.</text>
</comment>
<dbReference type="EMBL" id="JAGTTL010000009">
    <property type="protein sequence ID" value="KAK6317762.1"/>
    <property type="molecule type" value="Genomic_DNA"/>
</dbReference>
<keyword evidence="1" id="KW-0175">Coiled coil</keyword>
<feature type="coiled-coil region" evidence="1">
    <location>
        <begin position="326"/>
        <end position="410"/>
    </location>
</feature>
<feature type="compositionally biased region" description="Acidic residues" evidence="2">
    <location>
        <begin position="1097"/>
        <end position="1116"/>
    </location>
</feature>
<name>A0AAN8LYM8_9TELE</name>
<feature type="compositionally biased region" description="Basic and acidic residues" evidence="2">
    <location>
        <begin position="945"/>
        <end position="961"/>
    </location>
</feature>
<evidence type="ECO:0000313" key="4">
    <source>
        <dbReference type="Proteomes" id="UP001356427"/>
    </source>
</evidence>
<feature type="compositionally biased region" description="Basic and acidic residues" evidence="2">
    <location>
        <begin position="995"/>
        <end position="1010"/>
    </location>
</feature>
<reference evidence="3 4" key="1">
    <citation type="submission" date="2021-04" db="EMBL/GenBank/DDBJ databases">
        <authorList>
            <person name="De Guttry C."/>
            <person name="Zahm M."/>
            <person name="Klopp C."/>
            <person name="Cabau C."/>
            <person name="Louis A."/>
            <person name="Berthelot C."/>
            <person name="Parey E."/>
            <person name="Roest Crollius H."/>
            <person name="Montfort J."/>
            <person name="Robinson-Rechavi M."/>
            <person name="Bucao C."/>
            <person name="Bouchez O."/>
            <person name="Gislard M."/>
            <person name="Lluch J."/>
            <person name="Milhes M."/>
            <person name="Lampietro C."/>
            <person name="Lopez Roques C."/>
            <person name="Donnadieu C."/>
            <person name="Braasch I."/>
            <person name="Desvignes T."/>
            <person name="Postlethwait J."/>
            <person name="Bobe J."/>
            <person name="Wedekind C."/>
            <person name="Guiguen Y."/>
        </authorList>
    </citation>
    <scope>NUCLEOTIDE SEQUENCE [LARGE SCALE GENOMIC DNA]</scope>
    <source>
        <strain evidence="3">Cs_M1</strain>
        <tissue evidence="3">Blood</tissue>
    </source>
</reference>
<dbReference type="AlphaFoldDB" id="A0AAN8LYM8"/>
<organism evidence="3 4">
    <name type="scientific">Coregonus suidteri</name>
    <dbReference type="NCBI Taxonomy" id="861788"/>
    <lineage>
        <taxon>Eukaryota</taxon>
        <taxon>Metazoa</taxon>
        <taxon>Chordata</taxon>
        <taxon>Craniata</taxon>
        <taxon>Vertebrata</taxon>
        <taxon>Euteleostomi</taxon>
        <taxon>Actinopterygii</taxon>
        <taxon>Neopterygii</taxon>
        <taxon>Teleostei</taxon>
        <taxon>Protacanthopterygii</taxon>
        <taxon>Salmoniformes</taxon>
        <taxon>Salmonidae</taxon>
        <taxon>Coregoninae</taxon>
        <taxon>Coregonus</taxon>
    </lineage>
</organism>